<dbReference type="Proteomes" id="UP000095286">
    <property type="component" value="Unplaced"/>
</dbReference>
<protein>
    <submittedName>
        <fullName evidence="2">ShKT domain-containing protein</fullName>
    </submittedName>
</protein>
<proteinExistence type="predicted"/>
<accession>A0AC35U8N8</accession>
<organism evidence="1 2">
    <name type="scientific">Rhabditophanes sp. KR3021</name>
    <dbReference type="NCBI Taxonomy" id="114890"/>
    <lineage>
        <taxon>Eukaryota</taxon>
        <taxon>Metazoa</taxon>
        <taxon>Ecdysozoa</taxon>
        <taxon>Nematoda</taxon>
        <taxon>Chromadorea</taxon>
        <taxon>Rhabditida</taxon>
        <taxon>Tylenchina</taxon>
        <taxon>Panagrolaimomorpha</taxon>
        <taxon>Strongyloidoidea</taxon>
        <taxon>Alloionematidae</taxon>
        <taxon>Rhabditophanes</taxon>
    </lineage>
</organism>
<dbReference type="WBParaSite" id="RSKR_0000902600.1">
    <property type="protein sequence ID" value="RSKR_0000902600.1"/>
    <property type="gene ID" value="RSKR_0000902600"/>
</dbReference>
<reference evidence="2" key="1">
    <citation type="submission" date="2016-11" db="UniProtKB">
        <authorList>
            <consortium name="WormBaseParasite"/>
        </authorList>
    </citation>
    <scope>IDENTIFICATION</scope>
    <source>
        <strain evidence="2">KR3021</strain>
    </source>
</reference>
<evidence type="ECO:0000313" key="2">
    <source>
        <dbReference type="WBParaSite" id="RSKR_0000902600.1"/>
    </source>
</evidence>
<name>A0AC35U8N8_9BILA</name>
<sequence length="243" mass="27745">MKNYIFILFGCTIAYQFLILGISGARRLNACRDKDINCFLNVAEDPGRCSKDDFITENCLKACHLCNNNTIIPPEYDLLNVPPNLRKVAFLIGKWRSEFGGKVDFPTIPIFTYGEELDFRICNLKTRPSLNYTAFAWDAYDKDELHTENGYVTANNNGTNVALTTVMSNGFATVEEGTYKDNSIEFRLQRIGRVNFSRDLPVRMTVRSWILVNETHLESSVVMSTQTHPMILHTTITYVKIYP</sequence>
<evidence type="ECO:0000313" key="1">
    <source>
        <dbReference type="Proteomes" id="UP000095286"/>
    </source>
</evidence>